<evidence type="ECO:0000313" key="2">
    <source>
        <dbReference type="EMBL" id="CAK9144450.1"/>
    </source>
</evidence>
<organism evidence="2 3">
    <name type="scientific">Ilex paraguariensis</name>
    <name type="common">yerba mate</name>
    <dbReference type="NCBI Taxonomy" id="185542"/>
    <lineage>
        <taxon>Eukaryota</taxon>
        <taxon>Viridiplantae</taxon>
        <taxon>Streptophyta</taxon>
        <taxon>Embryophyta</taxon>
        <taxon>Tracheophyta</taxon>
        <taxon>Spermatophyta</taxon>
        <taxon>Magnoliopsida</taxon>
        <taxon>eudicotyledons</taxon>
        <taxon>Gunneridae</taxon>
        <taxon>Pentapetalae</taxon>
        <taxon>asterids</taxon>
        <taxon>campanulids</taxon>
        <taxon>Aquifoliales</taxon>
        <taxon>Aquifoliaceae</taxon>
        <taxon>Ilex</taxon>
    </lineage>
</organism>
<accession>A0ABC8RLM0</accession>
<dbReference type="AlphaFoldDB" id="A0ABC8RLM0"/>
<evidence type="ECO:0008006" key="4">
    <source>
        <dbReference type="Google" id="ProtNLM"/>
    </source>
</evidence>
<sequence>MLKAKSPISGNQIQRPKTGRKPLQPKNSPATPIINHVNGLKKHQCIEISIANDSNKENHPVYATPTKIIKPVNTTEPFGASLADELSVIRERLERLRVEKEKTEKILNERDMVLDMQMKELERRGEVQKQLEIEVDRLFRLKELRALCMRKFPMQSLREKEQIKIKGYQSQDVNTEDREEDLKDEEGTSQSPSSEIDREK</sequence>
<evidence type="ECO:0000256" key="1">
    <source>
        <dbReference type="SAM" id="MobiDB-lite"/>
    </source>
</evidence>
<protein>
    <recommendedName>
        <fullName evidence="4">High mobility group B protein 6</fullName>
    </recommendedName>
</protein>
<evidence type="ECO:0000313" key="3">
    <source>
        <dbReference type="Proteomes" id="UP001642360"/>
    </source>
</evidence>
<dbReference type="EMBL" id="CAUOFW020001392">
    <property type="protein sequence ID" value="CAK9144450.1"/>
    <property type="molecule type" value="Genomic_DNA"/>
</dbReference>
<comment type="caution">
    <text evidence="2">The sequence shown here is derived from an EMBL/GenBank/DDBJ whole genome shotgun (WGS) entry which is preliminary data.</text>
</comment>
<reference evidence="2 3" key="1">
    <citation type="submission" date="2024-02" db="EMBL/GenBank/DDBJ databases">
        <authorList>
            <person name="Vignale AGUSTIN F."/>
            <person name="Sosa J E."/>
            <person name="Modenutti C."/>
        </authorList>
    </citation>
    <scope>NUCLEOTIDE SEQUENCE [LARGE SCALE GENOMIC DNA]</scope>
</reference>
<keyword evidence="3" id="KW-1185">Reference proteome</keyword>
<dbReference type="PANTHER" id="PTHR36790">
    <property type="entry name" value="MYELIN TRANSCRIPTION FACTOR"/>
    <property type="match status" value="1"/>
</dbReference>
<proteinExistence type="predicted"/>
<dbReference type="PANTHER" id="PTHR36790:SF1">
    <property type="entry name" value="MYELIN TRANSCRIPTION FACTOR"/>
    <property type="match status" value="1"/>
</dbReference>
<dbReference type="Proteomes" id="UP001642360">
    <property type="component" value="Unassembled WGS sequence"/>
</dbReference>
<gene>
    <name evidence="2" type="ORF">ILEXP_LOCUS12203</name>
</gene>
<feature type="region of interest" description="Disordered" evidence="1">
    <location>
        <begin position="161"/>
        <end position="200"/>
    </location>
</feature>
<feature type="region of interest" description="Disordered" evidence="1">
    <location>
        <begin position="1"/>
        <end position="32"/>
    </location>
</feature>
<name>A0ABC8RLM0_9AQUA</name>